<dbReference type="InterPro" id="IPR036852">
    <property type="entry name" value="Peptidase_S8/S53_dom_sf"/>
</dbReference>
<dbReference type="AlphaFoldDB" id="K9WI82"/>
<dbReference type="InterPro" id="IPR007280">
    <property type="entry name" value="Peptidase_C_arc/bac"/>
</dbReference>
<dbReference type="eggNOG" id="COG1404">
    <property type="taxonomic scope" value="Bacteria"/>
</dbReference>
<dbReference type="EMBL" id="CP003630">
    <property type="protein sequence ID" value="AFZ19516.1"/>
    <property type="molecule type" value="Genomic_DNA"/>
</dbReference>
<dbReference type="HOGENOM" id="CLU_558740_0_0_3"/>
<dbReference type="SUPFAM" id="SSF89260">
    <property type="entry name" value="Collagen-binding domain"/>
    <property type="match status" value="1"/>
</dbReference>
<name>K9WI82_9CYAN</name>
<dbReference type="Pfam" id="PF04151">
    <property type="entry name" value="PPC"/>
    <property type="match status" value="1"/>
</dbReference>
<dbReference type="PATRIC" id="fig|1173027.3.peg.4182"/>
<sequence>MHEDFAGNTLGTARSLEITPHLQSFTDSLSPLNSADYYSFTVGSSSSLSLSLSGLSADAELELLDSQGKVLHSSVLPGTELESLLATLDAGQYYIKVYSGSEITTDYNLSFSATPSQDAKSLQQQDSLTGFGNPSVKTGVFTVGSSGQVSLDYLFDGGLYQGELAIFSLEGMEQYETDLNEFIAEAARRALSGSELGHIVISDAIEGARFQGALPWEDNYNSGDYLGVNTFSMRPGDTFGVMLVPNGRVQEVFGNPAADGAIRPLFSLSTRNPNDAFHLGQIADVTGDGNTFVMEDLRMDGCSTSDKDYNDVIFQVRGATGSAVKLDDVIDPAYDWRNTDLGQALINYATPYVNLPTGSDSAVLPTVDSEGVVPPLTEVDGVWTPVDGVTPENSLPVTSQPLVTLPVDSDFDPMVTQPGGSEPIQFDFPVANQPLIGVIDTGFSGNNPDIDYSRIILGSDRIDNDDNPLLQPEEGSEHGTHVLAEVPL</sequence>
<evidence type="ECO:0000259" key="1">
    <source>
        <dbReference type="Pfam" id="PF04151"/>
    </source>
</evidence>
<dbReference type="STRING" id="1173027.Mic7113_3799"/>
<dbReference type="RefSeq" id="WP_015183657.1">
    <property type="nucleotide sequence ID" value="NC_019738.1"/>
</dbReference>
<dbReference type="Pfam" id="PF13448">
    <property type="entry name" value="DUF4114"/>
    <property type="match status" value="1"/>
</dbReference>
<gene>
    <name evidence="3" type="ORF">Mic7113_3799</name>
</gene>
<accession>K9WI82</accession>
<dbReference type="SUPFAM" id="SSF52743">
    <property type="entry name" value="Subtilisin-like"/>
    <property type="match status" value="1"/>
</dbReference>
<organism evidence="3 4">
    <name type="scientific">Allocoleopsis franciscana PCC 7113</name>
    <dbReference type="NCBI Taxonomy" id="1173027"/>
    <lineage>
        <taxon>Bacteria</taxon>
        <taxon>Bacillati</taxon>
        <taxon>Cyanobacteriota</taxon>
        <taxon>Cyanophyceae</taxon>
        <taxon>Coleofasciculales</taxon>
        <taxon>Coleofasciculaceae</taxon>
        <taxon>Allocoleopsis</taxon>
        <taxon>Allocoleopsis franciscana</taxon>
    </lineage>
</organism>
<dbReference type="Proteomes" id="UP000010471">
    <property type="component" value="Chromosome"/>
</dbReference>
<dbReference type="Gene3D" id="2.60.120.380">
    <property type="match status" value="1"/>
</dbReference>
<protein>
    <submittedName>
        <fullName evidence="3">Putative pre-peptidase</fullName>
    </submittedName>
</protein>
<keyword evidence="4" id="KW-1185">Reference proteome</keyword>
<evidence type="ECO:0000313" key="3">
    <source>
        <dbReference type="EMBL" id="AFZ19516.1"/>
    </source>
</evidence>
<evidence type="ECO:0000313" key="4">
    <source>
        <dbReference type="Proteomes" id="UP000010471"/>
    </source>
</evidence>
<reference evidence="3 4" key="1">
    <citation type="submission" date="2012-06" db="EMBL/GenBank/DDBJ databases">
        <title>Finished chromosome of genome of Microcoleus sp. PCC 7113.</title>
        <authorList>
            <consortium name="US DOE Joint Genome Institute"/>
            <person name="Gugger M."/>
            <person name="Coursin T."/>
            <person name="Rippka R."/>
            <person name="Tandeau De Marsac N."/>
            <person name="Huntemann M."/>
            <person name="Wei C.-L."/>
            <person name="Han J."/>
            <person name="Detter J.C."/>
            <person name="Han C."/>
            <person name="Tapia R."/>
            <person name="Chen A."/>
            <person name="Kyrpides N."/>
            <person name="Mavromatis K."/>
            <person name="Markowitz V."/>
            <person name="Szeto E."/>
            <person name="Ivanova N."/>
            <person name="Pagani I."/>
            <person name="Pati A."/>
            <person name="Goodwin L."/>
            <person name="Nordberg H.P."/>
            <person name="Cantor M.N."/>
            <person name="Hua S.X."/>
            <person name="Woyke T."/>
            <person name="Kerfeld C.A."/>
        </authorList>
    </citation>
    <scope>NUCLEOTIDE SEQUENCE [LARGE SCALE GENOMIC DNA]</scope>
    <source>
        <strain evidence="3 4">PCC 7113</strain>
    </source>
</reference>
<proteinExistence type="predicted"/>
<dbReference type="KEGG" id="mic:Mic7113_3799"/>
<dbReference type="GO" id="GO:0004252">
    <property type="term" value="F:serine-type endopeptidase activity"/>
    <property type="evidence" value="ECO:0007669"/>
    <property type="project" value="InterPro"/>
</dbReference>
<feature type="domain" description="DUF4114" evidence="2">
    <location>
        <begin position="233"/>
        <end position="318"/>
    </location>
</feature>
<dbReference type="Gene3D" id="3.40.50.200">
    <property type="entry name" value="Peptidase S8/S53 domain"/>
    <property type="match status" value="1"/>
</dbReference>
<dbReference type="GO" id="GO:0006508">
    <property type="term" value="P:proteolysis"/>
    <property type="evidence" value="ECO:0007669"/>
    <property type="project" value="InterPro"/>
</dbReference>
<dbReference type="InterPro" id="IPR025193">
    <property type="entry name" value="DUF4114"/>
</dbReference>
<evidence type="ECO:0000259" key="2">
    <source>
        <dbReference type="Pfam" id="PF13448"/>
    </source>
</evidence>
<feature type="domain" description="Peptidase C-terminal archaeal/bacterial" evidence="1">
    <location>
        <begin position="35"/>
        <end position="99"/>
    </location>
</feature>